<evidence type="ECO:0000256" key="1">
    <source>
        <dbReference type="ARBA" id="ARBA00007867"/>
    </source>
</evidence>
<dbReference type="InterPro" id="IPR037163">
    <property type="entry name" value="Spermidine_synt_N_sf"/>
</dbReference>
<dbReference type="VEuPathDB" id="AmoebaDB:FDP41_010739"/>
<dbReference type="PANTHER" id="PTHR11558:SF11">
    <property type="entry name" value="SPERMIDINE SYNTHASE"/>
    <property type="match status" value="1"/>
</dbReference>
<sequence>MNAWKEGWFTEISNGLWDGESKNLKVKRVLYHEKSKFQDILVFESESYGNVLVLDGAIQATEKDECSYQEMACHLPLVTLDHEPKRVCIIGGGDGGCVREVLKHPSVEEVVLCEIDADVIKAAKQFLPTMSCGLEDPRVKIINADGAEYLRQHKKYFDVVINDCSDPVGLAEFLFSKEFFQTCKEALVENGVFSQQSETLWLHLDLIAQMKVNLEQVFGNVNYAWSSTPTYPGGILGYLVCQMQAGLDSREPRRIESWYNQLDEKTRDSLKYYTPQLHRAAFNLPAFASKKLNQF</sequence>
<dbReference type="GO" id="GO:0008295">
    <property type="term" value="P:spermidine biosynthetic process"/>
    <property type="evidence" value="ECO:0007669"/>
    <property type="project" value="TreeGrafter"/>
</dbReference>
<dbReference type="NCBIfam" id="TIGR00417">
    <property type="entry name" value="speE"/>
    <property type="match status" value="1"/>
</dbReference>
<dbReference type="CDD" id="cd02440">
    <property type="entry name" value="AdoMet_MTases"/>
    <property type="match status" value="1"/>
</dbReference>
<dbReference type="OMA" id="HIYNEMI"/>
<dbReference type="Pfam" id="PF17284">
    <property type="entry name" value="Spermine_synt_N"/>
    <property type="match status" value="1"/>
</dbReference>
<dbReference type="VEuPathDB" id="AmoebaDB:NF0106290"/>
<organism evidence="5 6">
    <name type="scientific">Naegleria fowleri</name>
    <name type="common">Brain eating amoeba</name>
    <dbReference type="NCBI Taxonomy" id="5763"/>
    <lineage>
        <taxon>Eukaryota</taxon>
        <taxon>Discoba</taxon>
        <taxon>Heterolobosea</taxon>
        <taxon>Tetramitia</taxon>
        <taxon>Eutetramitia</taxon>
        <taxon>Vahlkampfiidae</taxon>
        <taxon>Naegleria</taxon>
    </lineage>
</organism>
<comment type="similarity">
    <text evidence="1">Belongs to the spermidine/spermine synthase family.</text>
</comment>
<reference evidence="5 6" key="1">
    <citation type="journal article" date="2019" name="Sci. Rep.">
        <title>Nanopore sequencing improves the draft genome of the human pathogenic amoeba Naegleria fowleri.</title>
        <authorList>
            <person name="Liechti N."/>
            <person name="Schurch N."/>
            <person name="Bruggmann R."/>
            <person name="Wittwer M."/>
        </authorList>
    </citation>
    <scope>NUCLEOTIDE SEQUENCE [LARGE SCALE GENOMIC DNA]</scope>
    <source>
        <strain evidence="5 6">ATCC 30894</strain>
    </source>
</reference>
<keyword evidence="3" id="KW-0620">Polyamine biosynthesis</keyword>
<dbReference type="GeneID" id="68117954"/>
<dbReference type="Gene3D" id="2.30.140.10">
    <property type="entry name" value="Spermidine synthase, tetramerisation domain"/>
    <property type="match status" value="1"/>
</dbReference>
<dbReference type="PROSITE" id="PS51006">
    <property type="entry name" value="PABS_2"/>
    <property type="match status" value="1"/>
</dbReference>
<dbReference type="NCBIfam" id="NF037959">
    <property type="entry name" value="MFS_SpdSyn"/>
    <property type="match status" value="1"/>
</dbReference>
<dbReference type="HAMAP" id="MF_00198">
    <property type="entry name" value="Spermidine_synth"/>
    <property type="match status" value="1"/>
</dbReference>
<feature type="domain" description="PABS" evidence="4">
    <location>
        <begin position="6"/>
        <end position="243"/>
    </location>
</feature>
<dbReference type="Proteomes" id="UP000444721">
    <property type="component" value="Unassembled WGS sequence"/>
</dbReference>
<evidence type="ECO:0000313" key="6">
    <source>
        <dbReference type="Proteomes" id="UP000444721"/>
    </source>
</evidence>
<name>A0A6A5CAS6_NAEFO</name>
<dbReference type="Pfam" id="PF01564">
    <property type="entry name" value="Spermine_synth"/>
    <property type="match status" value="1"/>
</dbReference>
<dbReference type="NCBIfam" id="NF002010">
    <property type="entry name" value="PRK00811.1"/>
    <property type="match status" value="1"/>
</dbReference>
<keyword evidence="2 3" id="KW-0808">Transferase</keyword>
<dbReference type="EMBL" id="VFQX01000007">
    <property type="protein sequence ID" value="KAF0982760.1"/>
    <property type="molecule type" value="Genomic_DNA"/>
</dbReference>
<dbReference type="PANTHER" id="PTHR11558">
    <property type="entry name" value="SPERMIDINE/SPERMINE SYNTHASE"/>
    <property type="match status" value="1"/>
</dbReference>
<dbReference type="AlphaFoldDB" id="A0A6A5CAS6"/>
<dbReference type="RefSeq" id="XP_044567473.1">
    <property type="nucleotide sequence ID" value="XM_044701069.1"/>
</dbReference>
<feature type="active site" description="Proton acceptor" evidence="3">
    <location>
        <position position="163"/>
    </location>
</feature>
<evidence type="ECO:0000313" key="5">
    <source>
        <dbReference type="EMBL" id="KAF0982760.1"/>
    </source>
</evidence>
<dbReference type="FunFam" id="2.30.140.10:FF:000001">
    <property type="entry name" value="SPE3p Spermidine synthase"/>
    <property type="match status" value="1"/>
</dbReference>
<dbReference type="FunFam" id="3.40.50.150:FF:000013">
    <property type="entry name" value="Spermidine synthase"/>
    <property type="match status" value="1"/>
</dbReference>
<dbReference type="OrthoDB" id="38125at2759"/>
<dbReference type="GO" id="GO:0005829">
    <property type="term" value="C:cytosol"/>
    <property type="evidence" value="ECO:0007669"/>
    <property type="project" value="TreeGrafter"/>
</dbReference>
<evidence type="ECO:0000259" key="4">
    <source>
        <dbReference type="PROSITE" id="PS51006"/>
    </source>
</evidence>
<evidence type="ECO:0000256" key="2">
    <source>
        <dbReference type="ARBA" id="ARBA00022679"/>
    </source>
</evidence>
<dbReference type="Gene3D" id="3.40.50.150">
    <property type="entry name" value="Vaccinia Virus protein VP39"/>
    <property type="match status" value="1"/>
</dbReference>
<evidence type="ECO:0000256" key="3">
    <source>
        <dbReference type="PROSITE-ProRule" id="PRU00354"/>
    </source>
</evidence>
<dbReference type="VEuPathDB" id="AmoebaDB:NfTy_014370"/>
<dbReference type="InterPro" id="IPR029063">
    <property type="entry name" value="SAM-dependent_MTases_sf"/>
</dbReference>
<dbReference type="InterPro" id="IPR035246">
    <property type="entry name" value="Spermidine_synt_N"/>
</dbReference>
<dbReference type="InterPro" id="IPR030374">
    <property type="entry name" value="PABS"/>
</dbReference>
<gene>
    <name evidence="5" type="ORF">FDP41_010739</name>
</gene>
<proteinExistence type="inferred from homology"/>
<protein>
    <recommendedName>
        <fullName evidence="4">PABS domain-containing protein</fullName>
    </recommendedName>
</protein>
<keyword evidence="6" id="KW-1185">Reference proteome</keyword>
<accession>A0A6A5CAS6</accession>
<dbReference type="InterPro" id="IPR001045">
    <property type="entry name" value="Spermi_synthase"/>
</dbReference>
<comment type="caution">
    <text evidence="5">The sequence shown here is derived from an EMBL/GenBank/DDBJ whole genome shotgun (WGS) entry which is preliminary data.</text>
</comment>
<dbReference type="SUPFAM" id="SSF53335">
    <property type="entry name" value="S-adenosyl-L-methionine-dependent methyltransferases"/>
    <property type="match status" value="1"/>
</dbReference>
<dbReference type="GO" id="GO:0004766">
    <property type="term" value="F:spermidine synthase activity"/>
    <property type="evidence" value="ECO:0007669"/>
    <property type="project" value="TreeGrafter"/>
</dbReference>